<accession>A0ABU7MLM2</accession>
<dbReference type="RefSeq" id="WP_330500846.1">
    <property type="nucleotide sequence ID" value="NZ_JAZDWZ010000007.1"/>
</dbReference>
<keyword evidence="1" id="KW-0175">Coiled coil</keyword>
<dbReference type="Proteomes" id="UP001344817">
    <property type="component" value="Unassembled WGS sequence"/>
</dbReference>
<feature type="coiled-coil region" evidence="1">
    <location>
        <begin position="140"/>
        <end position="282"/>
    </location>
</feature>
<gene>
    <name evidence="3" type="ORF">V2E24_02480</name>
</gene>
<evidence type="ECO:0000256" key="1">
    <source>
        <dbReference type="SAM" id="Coils"/>
    </source>
</evidence>
<sequence length="441" mass="50733">MKRLQCLYKPEKSKDYPWALKHPKVATALALFKTRQEATDWYLSLGYECVYWFQNQEKIWGGQVVSEKNLNGVMEHEVIVDNFDGALSYESTCEEFYIDPRSLTRDLEAQKLRLANLKDFKLLKDPEKYFPVEDIPSPRKSKKDLEIEELRRQIALLLDQLSTSKRDYSKEIIELQEQLKDSSSDKSALLQRVLELQKAERLAEEEENKAKIEAQNLVNLVKFAYIKDLSVRDQVEVLALYSEKVKELEENVTVAKTNTKDLNSIKANINLVRDNYEKLLKELKPEDPFYAQIKLLLEKLKHHSVNLVHQLVLDENAENTPLTSAYSKDLSTNTNLPLNLATSFVLYNMKHVAFTPFDKYEHAISVLHSIQDQRVIVLGGEITEHECPSETEVKEVLVTSQANEVVDADLDKRWSRLVLSVLGAAALILVILLVLILVFLT</sequence>
<name>A0ABU7MLM2_9BACT</name>
<organism evidence="3 4">
    <name type="scientific">Mycoplasmopsis ciconiae</name>
    <dbReference type="NCBI Taxonomy" id="561067"/>
    <lineage>
        <taxon>Bacteria</taxon>
        <taxon>Bacillati</taxon>
        <taxon>Mycoplasmatota</taxon>
        <taxon>Mycoplasmoidales</taxon>
        <taxon>Metamycoplasmataceae</taxon>
        <taxon>Mycoplasmopsis</taxon>
    </lineage>
</organism>
<proteinExistence type="predicted"/>
<keyword evidence="4" id="KW-1185">Reference proteome</keyword>
<dbReference type="EMBL" id="JAZDWZ010000007">
    <property type="protein sequence ID" value="MEE3928434.1"/>
    <property type="molecule type" value="Genomic_DNA"/>
</dbReference>
<reference evidence="3" key="1">
    <citation type="submission" date="2024-01" db="EMBL/GenBank/DDBJ databases">
        <title>Genome sequence of Mycoplasma ciconiae type strain DSM 25251.</title>
        <authorList>
            <person name="Spergser J."/>
        </authorList>
    </citation>
    <scope>NUCLEOTIDE SEQUENCE [LARGE SCALE GENOMIC DNA]</scope>
    <source>
        <strain evidence="3">DSM 25251</strain>
    </source>
</reference>
<evidence type="ECO:0000313" key="3">
    <source>
        <dbReference type="EMBL" id="MEE3928434.1"/>
    </source>
</evidence>
<keyword evidence="2" id="KW-0472">Membrane</keyword>
<keyword evidence="2" id="KW-0812">Transmembrane</keyword>
<keyword evidence="2" id="KW-1133">Transmembrane helix</keyword>
<evidence type="ECO:0000256" key="2">
    <source>
        <dbReference type="SAM" id="Phobius"/>
    </source>
</evidence>
<protein>
    <submittedName>
        <fullName evidence="3">Uncharacterized protein</fullName>
    </submittedName>
</protein>
<comment type="caution">
    <text evidence="3">The sequence shown here is derived from an EMBL/GenBank/DDBJ whole genome shotgun (WGS) entry which is preliminary data.</text>
</comment>
<evidence type="ECO:0000313" key="4">
    <source>
        <dbReference type="Proteomes" id="UP001344817"/>
    </source>
</evidence>
<dbReference type="NCBIfam" id="NF045932">
    <property type="entry name" value="MAG3090_fam_N"/>
    <property type="match status" value="1"/>
</dbReference>
<feature type="transmembrane region" description="Helical" evidence="2">
    <location>
        <begin position="417"/>
        <end position="440"/>
    </location>
</feature>